<organism evidence="1 2">
    <name type="scientific">Methylorubrum extorquens</name>
    <name type="common">Methylobacterium dichloromethanicum</name>
    <name type="synonym">Methylobacterium extorquens</name>
    <dbReference type="NCBI Taxonomy" id="408"/>
    <lineage>
        <taxon>Bacteria</taxon>
        <taxon>Pseudomonadati</taxon>
        <taxon>Pseudomonadota</taxon>
        <taxon>Alphaproteobacteria</taxon>
        <taxon>Hyphomicrobiales</taxon>
        <taxon>Methylobacteriaceae</taxon>
        <taxon>Methylorubrum</taxon>
    </lineage>
</organism>
<reference evidence="2" key="1">
    <citation type="submission" date="2017-10" db="EMBL/GenBank/DDBJ databases">
        <authorList>
            <person name="Regsiter A."/>
            <person name="William W."/>
        </authorList>
    </citation>
    <scope>NUCLEOTIDE SEQUENCE [LARGE SCALE GENOMIC DNA]</scope>
</reference>
<protein>
    <submittedName>
        <fullName evidence="1">Uncharacterized protein</fullName>
    </submittedName>
</protein>
<dbReference type="Proteomes" id="UP000233769">
    <property type="component" value="Chromosome tk0001"/>
</dbReference>
<gene>
    <name evidence="1" type="ORF">TK0001_1825</name>
</gene>
<sequence length="94" mass="10094">MTRNEFQRQLGMSHLFRQTAFKYLIRQDALADRGLAGTYATGAPLRWASKPAALAAQRAPARAALGRFPSCVRQSQAAAAGRRGLPSGITPQAP</sequence>
<evidence type="ECO:0000313" key="1">
    <source>
        <dbReference type="EMBL" id="SOR28427.1"/>
    </source>
</evidence>
<dbReference type="AlphaFoldDB" id="A0A2N9AM39"/>
<name>A0A2N9AM39_METEX</name>
<dbReference type="EMBL" id="LT962688">
    <property type="protein sequence ID" value="SOR28427.1"/>
    <property type="molecule type" value="Genomic_DNA"/>
</dbReference>
<accession>A0A2N9AM39</accession>
<evidence type="ECO:0000313" key="2">
    <source>
        <dbReference type="Proteomes" id="UP000233769"/>
    </source>
</evidence>
<proteinExistence type="predicted"/>